<name>A0A232EVY0_9HYME</name>
<organism evidence="1 2">
    <name type="scientific">Trichomalopsis sarcophagae</name>
    <dbReference type="NCBI Taxonomy" id="543379"/>
    <lineage>
        <taxon>Eukaryota</taxon>
        <taxon>Metazoa</taxon>
        <taxon>Ecdysozoa</taxon>
        <taxon>Arthropoda</taxon>
        <taxon>Hexapoda</taxon>
        <taxon>Insecta</taxon>
        <taxon>Pterygota</taxon>
        <taxon>Neoptera</taxon>
        <taxon>Endopterygota</taxon>
        <taxon>Hymenoptera</taxon>
        <taxon>Apocrita</taxon>
        <taxon>Proctotrupomorpha</taxon>
        <taxon>Chalcidoidea</taxon>
        <taxon>Pteromalidae</taxon>
        <taxon>Pteromalinae</taxon>
        <taxon>Trichomalopsis</taxon>
    </lineage>
</organism>
<dbReference type="Proteomes" id="UP000215335">
    <property type="component" value="Unassembled WGS sequence"/>
</dbReference>
<sequence>MREGIIRFRIEERVDLDHAPVCLIVARSNKHKGYQKKDGKKKKRKEADEKEVLSWREEDIAEFKEKTSNIEGEIKNEDSAQYTWEEIKKVIKDSVKKKKIKIKKWKLGMRKW</sequence>
<dbReference type="AlphaFoldDB" id="A0A232EVY0"/>
<evidence type="ECO:0000313" key="2">
    <source>
        <dbReference type="Proteomes" id="UP000215335"/>
    </source>
</evidence>
<protein>
    <submittedName>
        <fullName evidence="1">Uncharacterized protein</fullName>
    </submittedName>
</protein>
<proteinExistence type="predicted"/>
<reference evidence="1 2" key="1">
    <citation type="journal article" date="2017" name="Curr. Biol.">
        <title>The Evolution of Venom by Co-option of Single-Copy Genes.</title>
        <authorList>
            <person name="Martinson E.O."/>
            <person name="Mrinalini"/>
            <person name="Kelkar Y.D."/>
            <person name="Chang C.H."/>
            <person name="Werren J.H."/>
        </authorList>
    </citation>
    <scope>NUCLEOTIDE SEQUENCE [LARGE SCALE GENOMIC DNA]</scope>
    <source>
        <strain evidence="1 2">Alberta</strain>
        <tissue evidence="1">Whole body</tissue>
    </source>
</reference>
<dbReference type="EMBL" id="NNAY01001940">
    <property type="protein sequence ID" value="OXU22497.1"/>
    <property type="molecule type" value="Genomic_DNA"/>
</dbReference>
<comment type="caution">
    <text evidence="1">The sequence shown here is derived from an EMBL/GenBank/DDBJ whole genome shotgun (WGS) entry which is preliminary data.</text>
</comment>
<gene>
    <name evidence="1" type="ORF">TSAR_003601</name>
</gene>
<accession>A0A232EVY0</accession>
<evidence type="ECO:0000313" key="1">
    <source>
        <dbReference type="EMBL" id="OXU22497.1"/>
    </source>
</evidence>
<keyword evidence="2" id="KW-1185">Reference proteome</keyword>